<evidence type="ECO:0000256" key="4">
    <source>
        <dbReference type="ARBA" id="ARBA00023175"/>
    </source>
</evidence>
<sequence>MSNNGGMGEITHNGLSHALLSLAEIEHELLSLAELHALLSLVKLSHAFLMHSSHWPAHALFSLVELSHAFLMHNQDEESTFPNGTDLTFANKLKQHLSSNSCFRGERGKAFSVCHYAGEVTYDTTGFLEKNRDLLHLDSIQLLSSCSCHLPQIFASSMLTQSEKSVVGPSYKSGGADSQKLSVATKFKSQLFLLMQRLESTTPHFIRCIKPNNHQSPGLYEQGLVLQQLRCCGVLEVVRISRSGFPTRMSHQKFSRRYGFLLLENVASQDPLSVSVAILHQFNILPEMYQVGYTKLFFRTGQWVEGRGDGSAGHLSICSDGFGCGSPLIWVLHERERCDDRGVATIAVQGFSLGGREGEELSRNMSLVNSYVTNSWFSRSPHEDTAWGVDNSLVQLKAYWKSLVALVH</sequence>
<dbReference type="Pfam" id="PF00063">
    <property type="entry name" value="Myosin_head"/>
    <property type="match status" value="1"/>
</dbReference>
<reference evidence="8" key="1">
    <citation type="submission" date="2018-02" db="EMBL/GenBank/DDBJ databases">
        <authorList>
            <person name="Cohen D.B."/>
            <person name="Kent A.D."/>
        </authorList>
    </citation>
    <scope>NUCLEOTIDE SEQUENCE</scope>
</reference>
<dbReference type="GO" id="GO:0016020">
    <property type="term" value="C:membrane"/>
    <property type="evidence" value="ECO:0007669"/>
    <property type="project" value="TreeGrafter"/>
</dbReference>
<keyword evidence="5 6" id="KW-0009">Actin-binding</keyword>
<accession>A0A2N9EII7</accession>
<dbReference type="SUPFAM" id="SSF52540">
    <property type="entry name" value="P-loop containing nucleoside triphosphate hydrolases"/>
    <property type="match status" value="1"/>
</dbReference>
<comment type="similarity">
    <text evidence="6">Belongs to the TRAFAC class myosin-kinesin ATPase superfamily. Myosin family.</text>
</comment>
<dbReference type="PROSITE" id="PS51456">
    <property type="entry name" value="MYOSIN_MOTOR"/>
    <property type="match status" value="1"/>
</dbReference>
<dbReference type="Gene3D" id="3.30.70.1590">
    <property type="match status" value="1"/>
</dbReference>
<evidence type="ECO:0000313" key="8">
    <source>
        <dbReference type="EMBL" id="SPC74359.1"/>
    </source>
</evidence>
<evidence type="ECO:0000256" key="1">
    <source>
        <dbReference type="ARBA" id="ARBA00022741"/>
    </source>
</evidence>
<keyword evidence="4" id="KW-0505">Motor protein</keyword>
<keyword evidence="2" id="KW-0067">ATP-binding</keyword>
<dbReference type="Gene3D" id="3.40.850.10">
    <property type="entry name" value="Kinesin motor domain"/>
    <property type="match status" value="1"/>
</dbReference>
<evidence type="ECO:0000256" key="2">
    <source>
        <dbReference type="ARBA" id="ARBA00022840"/>
    </source>
</evidence>
<evidence type="ECO:0000259" key="7">
    <source>
        <dbReference type="PROSITE" id="PS51456"/>
    </source>
</evidence>
<dbReference type="InterPro" id="IPR027417">
    <property type="entry name" value="P-loop_NTPase"/>
</dbReference>
<comment type="caution">
    <text evidence="6">Lacks conserved residue(s) required for the propagation of feature annotation.</text>
</comment>
<dbReference type="SMART" id="SM00242">
    <property type="entry name" value="MYSc"/>
    <property type="match status" value="1"/>
</dbReference>
<dbReference type="GO" id="GO:0051015">
    <property type="term" value="F:actin filament binding"/>
    <property type="evidence" value="ECO:0007669"/>
    <property type="project" value="TreeGrafter"/>
</dbReference>
<dbReference type="PANTHER" id="PTHR13140:SF780">
    <property type="entry name" value="MYOSIN-1"/>
    <property type="match status" value="1"/>
</dbReference>
<keyword evidence="1" id="KW-0547">Nucleotide-binding</keyword>
<dbReference type="AlphaFoldDB" id="A0A2N9EII7"/>
<feature type="domain" description="Myosin motor" evidence="7">
    <location>
        <begin position="76"/>
        <end position="320"/>
    </location>
</feature>
<dbReference type="GO" id="GO:0007015">
    <property type="term" value="P:actin filament organization"/>
    <property type="evidence" value="ECO:0007669"/>
    <property type="project" value="TreeGrafter"/>
</dbReference>
<feature type="region of interest" description="Actin-binding" evidence="6">
    <location>
        <begin position="191"/>
        <end position="213"/>
    </location>
</feature>
<dbReference type="InterPro" id="IPR001609">
    <property type="entry name" value="Myosin_head_motor_dom-like"/>
</dbReference>
<protein>
    <recommendedName>
        <fullName evidence="7">Myosin motor domain-containing protein</fullName>
    </recommendedName>
</protein>
<evidence type="ECO:0000256" key="6">
    <source>
        <dbReference type="PROSITE-ProRule" id="PRU00782"/>
    </source>
</evidence>
<gene>
    <name evidence="8" type="ORF">FSB_LOCUS2241</name>
</gene>
<organism evidence="8">
    <name type="scientific">Fagus sylvatica</name>
    <name type="common">Beechnut</name>
    <dbReference type="NCBI Taxonomy" id="28930"/>
    <lineage>
        <taxon>Eukaryota</taxon>
        <taxon>Viridiplantae</taxon>
        <taxon>Streptophyta</taxon>
        <taxon>Embryophyta</taxon>
        <taxon>Tracheophyta</taxon>
        <taxon>Spermatophyta</taxon>
        <taxon>Magnoliopsida</taxon>
        <taxon>eudicotyledons</taxon>
        <taxon>Gunneridae</taxon>
        <taxon>Pentapetalae</taxon>
        <taxon>rosids</taxon>
        <taxon>fabids</taxon>
        <taxon>Fagales</taxon>
        <taxon>Fagaceae</taxon>
        <taxon>Fagus</taxon>
    </lineage>
</organism>
<dbReference type="GO" id="GO:0005737">
    <property type="term" value="C:cytoplasm"/>
    <property type="evidence" value="ECO:0007669"/>
    <property type="project" value="TreeGrafter"/>
</dbReference>
<dbReference type="GO" id="GO:0005524">
    <property type="term" value="F:ATP binding"/>
    <property type="evidence" value="ECO:0007669"/>
    <property type="project" value="UniProtKB-KW"/>
</dbReference>
<keyword evidence="3 6" id="KW-0518">Myosin</keyword>
<evidence type="ECO:0000256" key="3">
    <source>
        <dbReference type="ARBA" id="ARBA00023123"/>
    </source>
</evidence>
<dbReference type="Gene3D" id="1.20.58.530">
    <property type="match status" value="1"/>
</dbReference>
<evidence type="ECO:0000256" key="5">
    <source>
        <dbReference type="ARBA" id="ARBA00023203"/>
    </source>
</evidence>
<dbReference type="EMBL" id="OIVN01000105">
    <property type="protein sequence ID" value="SPC74359.1"/>
    <property type="molecule type" value="Genomic_DNA"/>
</dbReference>
<dbReference type="PANTHER" id="PTHR13140">
    <property type="entry name" value="MYOSIN"/>
    <property type="match status" value="1"/>
</dbReference>
<dbReference type="GO" id="GO:0016459">
    <property type="term" value="C:myosin complex"/>
    <property type="evidence" value="ECO:0007669"/>
    <property type="project" value="UniProtKB-KW"/>
</dbReference>
<name>A0A2N9EII7_FAGSY</name>
<proteinExistence type="inferred from homology"/>
<dbReference type="GO" id="GO:0000146">
    <property type="term" value="F:microfilament motor activity"/>
    <property type="evidence" value="ECO:0007669"/>
    <property type="project" value="TreeGrafter"/>
</dbReference>
<dbReference type="InterPro" id="IPR036961">
    <property type="entry name" value="Kinesin_motor_dom_sf"/>
</dbReference>